<keyword evidence="6" id="KW-0297">G-protein coupled receptor</keyword>
<dbReference type="SUPFAM" id="SSF53822">
    <property type="entry name" value="Periplasmic binding protein-like I"/>
    <property type="match status" value="2"/>
</dbReference>
<keyword evidence="3" id="KW-0812">Transmembrane</keyword>
<evidence type="ECO:0000256" key="8">
    <source>
        <dbReference type="ARBA" id="ARBA00023170"/>
    </source>
</evidence>
<comment type="caution">
    <text evidence="12">The sequence shown here is derived from an EMBL/GenBank/DDBJ whole genome shotgun (WGS) entry which is preliminary data.</text>
</comment>
<evidence type="ECO:0000313" key="13">
    <source>
        <dbReference type="Proteomes" id="UP000727407"/>
    </source>
</evidence>
<dbReference type="InterPro" id="IPR001828">
    <property type="entry name" value="ANF_lig-bd_rcpt"/>
</dbReference>
<evidence type="ECO:0000256" key="9">
    <source>
        <dbReference type="ARBA" id="ARBA00023180"/>
    </source>
</evidence>
<keyword evidence="13" id="KW-1185">Reference proteome</keyword>
<dbReference type="GO" id="GO:0004930">
    <property type="term" value="F:G protein-coupled receptor activity"/>
    <property type="evidence" value="ECO:0007669"/>
    <property type="project" value="UniProtKB-KW"/>
</dbReference>
<dbReference type="PRINTS" id="PR00248">
    <property type="entry name" value="GPCRMGR"/>
</dbReference>
<gene>
    <name evidence="12" type="ORF">DAT39_014314</name>
</gene>
<dbReference type="PANTHER" id="PTHR24061">
    <property type="entry name" value="CALCIUM-SENSING RECEPTOR-RELATED"/>
    <property type="match status" value="1"/>
</dbReference>
<sequence length="403" mass="44873">MGPGNTCFYNWALATRMQKVSHFATCACLNDKKKYPSFFRTVPSDYYQSRALAKLVKHFGWTWVGALCSDNDYGNNGINEFIIAAKEEGICVEYSKAFSKADPREKILKVVDIIKASTSKVIVAFVSYSDLGVLLKEMALQNLTGFQWIGNVSELRIANNVYKAVYTVAHALHNRYSCSNRESGRVGSIECADITGDKPWQVVNELKKVHFTTTAGEDVYFDENGDPAARTVPSDYHQSRALAKLVKHFGWTWVGALCSDTDYGNNGINEFIIVAKEEGICVEYSKALFRTDPREKILKVVDIIKASTSKVIVAFVAYPDFGVLLKEMALQNLSGFQWAVYAVAYALHNTYGCSKMDSGQERLAVCGTIANKPWQVVNELKKIHFISPTGEDVYFDKNGDPAA</sequence>
<keyword evidence="2" id="KW-1003">Cell membrane</keyword>
<proteinExistence type="predicted"/>
<keyword evidence="5" id="KW-1133">Transmembrane helix</keyword>
<dbReference type="InterPro" id="IPR028082">
    <property type="entry name" value="Peripla_BP_I"/>
</dbReference>
<organism evidence="12 13">
    <name type="scientific">Clarias magur</name>
    <name type="common">Asian catfish</name>
    <name type="synonym">Macropteronotus magur</name>
    <dbReference type="NCBI Taxonomy" id="1594786"/>
    <lineage>
        <taxon>Eukaryota</taxon>
        <taxon>Metazoa</taxon>
        <taxon>Chordata</taxon>
        <taxon>Craniata</taxon>
        <taxon>Vertebrata</taxon>
        <taxon>Euteleostomi</taxon>
        <taxon>Actinopterygii</taxon>
        <taxon>Neopterygii</taxon>
        <taxon>Teleostei</taxon>
        <taxon>Ostariophysi</taxon>
        <taxon>Siluriformes</taxon>
        <taxon>Clariidae</taxon>
        <taxon>Clarias</taxon>
    </lineage>
</organism>
<dbReference type="GO" id="GO:0005886">
    <property type="term" value="C:plasma membrane"/>
    <property type="evidence" value="ECO:0007669"/>
    <property type="project" value="UniProtKB-SubCell"/>
</dbReference>
<evidence type="ECO:0000256" key="3">
    <source>
        <dbReference type="ARBA" id="ARBA00022692"/>
    </source>
</evidence>
<reference evidence="12" key="1">
    <citation type="submission" date="2020-07" db="EMBL/GenBank/DDBJ databases">
        <title>Clarias magur genome sequencing, assembly and annotation.</title>
        <authorList>
            <person name="Kushwaha B."/>
            <person name="Kumar R."/>
            <person name="Das P."/>
            <person name="Joshi C.G."/>
            <person name="Kumar D."/>
            <person name="Nagpure N.S."/>
            <person name="Pandey M."/>
            <person name="Agarwal S."/>
            <person name="Srivastava S."/>
            <person name="Singh M."/>
            <person name="Sahoo L."/>
            <person name="Jayasankar P."/>
            <person name="Meher P.K."/>
            <person name="Koringa P.G."/>
            <person name="Iquebal M.A."/>
            <person name="Das S.P."/>
            <person name="Bit A."/>
            <person name="Patnaik S."/>
            <person name="Patel N."/>
            <person name="Shah T.M."/>
            <person name="Hinsu A."/>
            <person name="Jena J.K."/>
        </authorList>
    </citation>
    <scope>NUCLEOTIDE SEQUENCE</scope>
    <source>
        <strain evidence="12">CIFAMagur01</strain>
        <tissue evidence="12">Testis</tissue>
    </source>
</reference>
<feature type="non-terminal residue" evidence="12">
    <location>
        <position position="1"/>
    </location>
</feature>
<keyword evidence="9" id="KW-0325">Glycoprotein</keyword>
<evidence type="ECO:0000256" key="5">
    <source>
        <dbReference type="ARBA" id="ARBA00022989"/>
    </source>
</evidence>
<keyword evidence="4" id="KW-0732">Signal</keyword>
<dbReference type="InterPro" id="IPR000068">
    <property type="entry name" value="GPCR_3_Ca_sens_rcpt-rel"/>
</dbReference>
<accession>A0A8J4TUJ0</accession>
<comment type="subcellular location">
    <subcellularLocation>
        <location evidence="1">Cell membrane</location>
        <topology evidence="1">Multi-pass membrane protein</topology>
    </subcellularLocation>
</comment>
<dbReference type="EMBL" id="QNUK01000297">
    <property type="protein sequence ID" value="KAF5895978.1"/>
    <property type="molecule type" value="Genomic_DNA"/>
</dbReference>
<feature type="domain" description="Receptor ligand binding region" evidence="11">
    <location>
        <begin position="152"/>
        <end position="227"/>
    </location>
</feature>
<dbReference type="AlphaFoldDB" id="A0A8J4TUJ0"/>
<dbReference type="PRINTS" id="PR00592">
    <property type="entry name" value="CASENSINGR"/>
</dbReference>
<feature type="domain" description="Receptor ligand binding region" evidence="11">
    <location>
        <begin position="20"/>
        <end position="150"/>
    </location>
</feature>
<protein>
    <submittedName>
        <fullName evidence="12">Extracellular calcium-sensing receptor-like</fullName>
    </submittedName>
</protein>
<evidence type="ECO:0000256" key="7">
    <source>
        <dbReference type="ARBA" id="ARBA00023136"/>
    </source>
</evidence>
<dbReference type="FunFam" id="3.40.50.2300:FF:000016">
    <property type="entry name" value="Taste 1 receptor member 2"/>
    <property type="match status" value="2"/>
</dbReference>
<evidence type="ECO:0000256" key="6">
    <source>
        <dbReference type="ARBA" id="ARBA00023040"/>
    </source>
</evidence>
<evidence type="ECO:0000259" key="11">
    <source>
        <dbReference type="Pfam" id="PF01094"/>
    </source>
</evidence>
<evidence type="ECO:0000256" key="2">
    <source>
        <dbReference type="ARBA" id="ARBA00022475"/>
    </source>
</evidence>
<dbReference type="OrthoDB" id="5984008at2759"/>
<dbReference type="Gene3D" id="3.40.50.2300">
    <property type="match status" value="2"/>
</dbReference>
<evidence type="ECO:0000313" key="12">
    <source>
        <dbReference type="EMBL" id="KAF5895978.1"/>
    </source>
</evidence>
<evidence type="ECO:0000256" key="10">
    <source>
        <dbReference type="ARBA" id="ARBA00023224"/>
    </source>
</evidence>
<evidence type="ECO:0000256" key="1">
    <source>
        <dbReference type="ARBA" id="ARBA00004651"/>
    </source>
</evidence>
<name>A0A8J4TUJ0_CLAMG</name>
<dbReference type="Pfam" id="PF01094">
    <property type="entry name" value="ANF_receptor"/>
    <property type="match status" value="3"/>
</dbReference>
<dbReference type="Proteomes" id="UP000727407">
    <property type="component" value="Unassembled WGS sequence"/>
</dbReference>
<feature type="domain" description="Receptor ligand binding region" evidence="11">
    <location>
        <begin position="229"/>
        <end position="338"/>
    </location>
</feature>
<dbReference type="InterPro" id="IPR000337">
    <property type="entry name" value="GPCR_3"/>
</dbReference>
<keyword evidence="7" id="KW-0472">Membrane</keyword>
<evidence type="ECO:0000256" key="4">
    <source>
        <dbReference type="ARBA" id="ARBA00022729"/>
    </source>
</evidence>
<keyword evidence="8 12" id="KW-0675">Receptor</keyword>
<dbReference type="PANTHER" id="PTHR24061:SF528">
    <property type="entry name" value="C-FAMILY ODORANT RECEPTOR OLFCD2-RELATED"/>
    <property type="match status" value="1"/>
</dbReference>
<keyword evidence="10" id="KW-0807">Transducer</keyword>